<sequence length="175" mass="20093">MAKTRVKKVIISGITSEQAEIAFSEFATADAKVQNIQSKMDMEITRIRDKYADVLAEQQAIREKNFEIMQTFATEHREELFSRRKSYESAHGTFGFRTGTPKLKNVKGFTWASVTNLVKEFLPAYIRVSEELAKDRLLADRDKEEVAEQLSKCGMVVVQDETFYVEPKKENEQPS</sequence>
<evidence type="ECO:0000313" key="2">
    <source>
        <dbReference type="EMBL" id="RHD46758.1"/>
    </source>
</evidence>
<dbReference type="RefSeq" id="WP_055171042.1">
    <property type="nucleotide sequence ID" value="NZ_CZAI01000003.1"/>
</dbReference>
<dbReference type="GO" id="GO:0003690">
    <property type="term" value="F:double-stranded DNA binding"/>
    <property type="evidence" value="ECO:0007669"/>
    <property type="project" value="InterPro"/>
</dbReference>
<dbReference type="Pfam" id="PF07352">
    <property type="entry name" value="Phage_Mu_Gam"/>
    <property type="match status" value="1"/>
</dbReference>
<reference evidence="2 4" key="2">
    <citation type="submission" date="2018-08" db="EMBL/GenBank/DDBJ databases">
        <title>A genome reference for cultivated species of the human gut microbiota.</title>
        <authorList>
            <person name="Zou Y."/>
            <person name="Xue W."/>
            <person name="Luo G."/>
        </authorList>
    </citation>
    <scope>NUCLEOTIDE SEQUENCE [LARGE SCALE GENOMIC DNA]</scope>
    <source>
        <strain evidence="2 4">AM31-16AC</strain>
    </source>
</reference>
<gene>
    <name evidence="2" type="ORF">DW794_13595</name>
    <name evidence="1" type="ORF">ERS852494_01593</name>
</gene>
<dbReference type="InterPro" id="IPR009951">
    <property type="entry name" value="Host-nuc_inhib_Gam"/>
</dbReference>
<dbReference type="GO" id="GO:0042262">
    <property type="term" value="P:DNA protection"/>
    <property type="evidence" value="ECO:0007669"/>
    <property type="project" value="InterPro"/>
</dbReference>
<dbReference type="EMBL" id="CZAI01000003">
    <property type="protein sequence ID" value="CUP13968.1"/>
    <property type="molecule type" value="Genomic_DNA"/>
</dbReference>
<protein>
    <submittedName>
        <fullName evidence="1">Mu-like prophage host-nuclease inhibitor protein Gam</fullName>
    </submittedName>
</protein>
<evidence type="ECO:0000313" key="3">
    <source>
        <dbReference type="Proteomes" id="UP000095657"/>
    </source>
</evidence>
<evidence type="ECO:0000313" key="1">
    <source>
        <dbReference type="EMBL" id="CUP13968.1"/>
    </source>
</evidence>
<accession>A0A174KVX1</accession>
<dbReference type="EMBL" id="QSJD01000021">
    <property type="protein sequence ID" value="RHD46758.1"/>
    <property type="molecule type" value="Genomic_DNA"/>
</dbReference>
<dbReference type="AlphaFoldDB" id="A0A174KVX1"/>
<dbReference type="Gene3D" id="1.20.5.170">
    <property type="match status" value="1"/>
</dbReference>
<dbReference type="STRING" id="47678.ERS852494_01593"/>
<dbReference type="SUPFAM" id="SSF161266">
    <property type="entry name" value="Gam-like"/>
    <property type="match status" value="1"/>
</dbReference>
<reference evidence="1 3" key="1">
    <citation type="submission" date="2015-09" db="EMBL/GenBank/DDBJ databases">
        <authorList>
            <consortium name="Pathogen Informatics"/>
        </authorList>
    </citation>
    <scope>NUCLEOTIDE SEQUENCE [LARGE SCALE GENOMIC DNA]</scope>
    <source>
        <strain evidence="1 3">2789STDY5834880</strain>
    </source>
</reference>
<name>A0A174KVX1_9BACE</name>
<proteinExistence type="predicted"/>
<dbReference type="Proteomes" id="UP000284689">
    <property type="component" value="Unassembled WGS sequence"/>
</dbReference>
<evidence type="ECO:0000313" key="4">
    <source>
        <dbReference type="Proteomes" id="UP000284689"/>
    </source>
</evidence>
<dbReference type="Proteomes" id="UP000095657">
    <property type="component" value="Unassembled WGS sequence"/>
</dbReference>
<organism evidence="1 3">
    <name type="scientific">Bacteroides caccae</name>
    <dbReference type="NCBI Taxonomy" id="47678"/>
    <lineage>
        <taxon>Bacteria</taxon>
        <taxon>Pseudomonadati</taxon>
        <taxon>Bacteroidota</taxon>
        <taxon>Bacteroidia</taxon>
        <taxon>Bacteroidales</taxon>
        <taxon>Bacteroidaceae</taxon>
        <taxon>Bacteroides</taxon>
    </lineage>
</organism>